<feature type="transmembrane region" description="Helical" evidence="2">
    <location>
        <begin position="333"/>
        <end position="350"/>
    </location>
</feature>
<feature type="signal peptide" evidence="3">
    <location>
        <begin position="1"/>
        <end position="30"/>
    </location>
</feature>
<dbReference type="Pfam" id="PF07696">
    <property type="entry name" value="7TMR-DISMED2"/>
    <property type="match status" value="1"/>
</dbReference>
<dbReference type="PANTHER" id="PTHR34220">
    <property type="entry name" value="SENSOR HISTIDINE KINASE YPDA"/>
    <property type="match status" value="1"/>
</dbReference>
<keyword evidence="8" id="KW-1185">Reference proteome</keyword>
<evidence type="ECO:0000259" key="6">
    <source>
        <dbReference type="Pfam" id="PF07696"/>
    </source>
</evidence>
<keyword evidence="3" id="KW-0732">Signal</keyword>
<evidence type="ECO:0000313" key="7">
    <source>
        <dbReference type="EMBL" id="RYU97700.1"/>
    </source>
</evidence>
<dbReference type="SUPFAM" id="SSF55874">
    <property type="entry name" value="ATPase domain of HSP90 chaperone/DNA topoisomerase II/histidine kinase"/>
    <property type="match status" value="1"/>
</dbReference>
<reference evidence="7 8" key="1">
    <citation type="submission" date="2019-02" db="EMBL/GenBank/DDBJ databases">
        <title>Bacterial novel species Emticicia sp. 17J42-9 isolated from soil.</title>
        <authorList>
            <person name="Jung H.-Y."/>
        </authorList>
    </citation>
    <scope>NUCLEOTIDE SEQUENCE [LARGE SCALE GENOMIC DNA]</scope>
    <source>
        <strain evidence="7 8">17J42-9</strain>
    </source>
</reference>
<evidence type="ECO:0008006" key="9">
    <source>
        <dbReference type="Google" id="ProtNLM"/>
    </source>
</evidence>
<evidence type="ECO:0000313" key="8">
    <source>
        <dbReference type="Proteomes" id="UP000293162"/>
    </source>
</evidence>
<dbReference type="Proteomes" id="UP000293162">
    <property type="component" value="Unassembled WGS sequence"/>
</dbReference>
<feature type="transmembrane region" description="Helical" evidence="2">
    <location>
        <begin position="199"/>
        <end position="220"/>
    </location>
</feature>
<evidence type="ECO:0000259" key="5">
    <source>
        <dbReference type="Pfam" id="PF07695"/>
    </source>
</evidence>
<keyword evidence="1" id="KW-0175">Coiled coil</keyword>
<organism evidence="7 8">
    <name type="scientific">Emticicia agri</name>
    <dbReference type="NCBI Taxonomy" id="2492393"/>
    <lineage>
        <taxon>Bacteria</taxon>
        <taxon>Pseudomonadati</taxon>
        <taxon>Bacteroidota</taxon>
        <taxon>Cytophagia</taxon>
        <taxon>Cytophagales</taxon>
        <taxon>Leadbetterellaceae</taxon>
        <taxon>Emticicia</taxon>
    </lineage>
</organism>
<feature type="transmembrane region" description="Helical" evidence="2">
    <location>
        <begin position="302"/>
        <end position="321"/>
    </location>
</feature>
<feature type="transmembrane region" description="Helical" evidence="2">
    <location>
        <begin position="356"/>
        <end position="376"/>
    </location>
</feature>
<dbReference type="EMBL" id="SEWF01000001">
    <property type="protein sequence ID" value="RYU97700.1"/>
    <property type="molecule type" value="Genomic_DNA"/>
</dbReference>
<keyword evidence="2" id="KW-0812">Transmembrane</keyword>
<feature type="chain" id="PRO_5020602700" description="Histidine kinase" evidence="3">
    <location>
        <begin position="31"/>
        <end position="686"/>
    </location>
</feature>
<accession>A0A4V1ZDX7</accession>
<dbReference type="InterPro" id="IPR036890">
    <property type="entry name" value="HATPase_C_sf"/>
</dbReference>
<evidence type="ECO:0000256" key="3">
    <source>
        <dbReference type="SAM" id="SignalP"/>
    </source>
</evidence>
<comment type="caution">
    <text evidence="7">The sequence shown here is derived from an EMBL/GenBank/DDBJ whole genome shotgun (WGS) entry which is preliminary data.</text>
</comment>
<keyword evidence="2" id="KW-0472">Membrane</keyword>
<sequence>MIYFLMARYRSTITKFLPFVCFFTATTLFAQKTYVINQPIKDSIVLNNYAEIFYEPTETHTINTVKNQQFIPFKNFQLENSSLKKSYNHWLRFKVQNNTPENQQLLFDYGLYHYIYLHDSDGKKSVIKKAGMLVKPDEKLFNDNKYIIPVTLTAHTTKEIYIQVNDKNGIYKDSKVSLLTYDFEENLRSKSFFKSRKDLFYSASFLAIGLFLILFCIIQYSQTREIAFVYYALYLLGLYLYFIRRIEALTDTAIIFSYFPKSFLTSEVPLNILPNIWYLLFCQYLLNLTPNNHPKTYKIFRWQVKFLTIYFIFDCFLQYVLNEYALSLSIYRWVKLGMMPITTYSIVLIFRLRNVVATYIALGTSLLFVFLVISFVMAMMRRMSGETYVYYMMSFPYVETGIFVENLLFIVAFVAKIKQIYVEKNQTQKQLIAQLETNQQLQIQLNNELEKLVQEKTKALETETQQRLLAEFNQKLSKAELKALQSQINPHFIFNSLNSIKNYILTNKPTDAARYLTDFANLIRSVLQQSQQSFISLKDELEILELYIRLEQMRFENKFDFSYNIDDRVDTTYIKIPALLLQPYVENAIWHGLMHKETRGELRIEVKMGNDEIICMIEDNGIGRKKSAEIHSKTARPHKSMGLQINGERLKVLHELHKLEIEVEISDLTSVAQAPSGTRVMIHFPL</sequence>
<dbReference type="GO" id="GO:0000155">
    <property type="term" value="F:phosphorelay sensor kinase activity"/>
    <property type="evidence" value="ECO:0007669"/>
    <property type="project" value="InterPro"/>
</dbReference>
<feature type="coiled-coil region" evidence="1">
    <location>
        <begin position="435"/>
        <end position="466"/>
    </location>
</feature>
<dbReference type="AlphaFoldDB" id="A0A4V1ZDX7"/>
<dbReference type="GO" id="GO:0016020">
    <property type="term" value="C:membrane"/>
    <property type="evidence" value="ECO:0007669"/>
    <property type="project" value="InterPro"/>
</dbReference>
<dbReference type="OrthoDB" id="6190788at2"/>
<dbReference type="InterPro" id="IPR011623">
    <property type="entry name" value="7TMR_DISM_rcpt_extracell_dom1"/>
</dbReference>
<evidence type="ECO:0000256" key="1">
    <source>
        <dbReference type="SAM" id="Coils"/>
    </source>
</evidence>
<dbReference type="Pfam" id="PF07695">
    <property type="entry name" value="7TMR-DISM_7TM"/>
    <property type="match status" value="1"/>
</dbReference>
<dbReference type="InterPro" id="IPR050640">
    <property type="entry name" value="Bact_2-comp_sensor_kinase"/>
</dbReference>
<keyword evidence="2" id="KW-1133">Transmembrane helix</keyword>
<dbReference type="Pfam" id="PF06580">
    <property type="entry name" value="His_kinase"/>
    <property type="match status" value="1"/>
</dbReference>
<dbReference type="RefSeq" id="WP_130019046.1">
    <property type="nucleotide sequence ID" value="NZ_SEWF01000001.1"/>
</dbReference>
<feature type="domain" description="7TM-DISM receptor extracellular" evidence="6">
    <location>
        <begin position="48"/>
        <end position="169"/>
    </location>
</feature>
<evidence type="ECO:0000256" key="2">
    <source>
        <dbReference type="SAM" id="Phobius"/>
    </source>
</evidence>
<dbReference type="Gene3D" id="2.60.40.2380">
    <property type="match status" value="1"/>
</dbReference>
<dbReference type="InterPro" id="IPR010559">
    <property type="entry name" value="Sig_transdc_His_kin_internal"/>
</dbReference>
<gene>
    <name evidence="7" type="ORF">EWM59_00830</name>
</gene>
<proteinExistence type="predicted"/>
<dbReference type="Gene3D" id="3.30.565.10">
    <property type="entry name" value="Histidine kinase-like ATPase, C-terminal domain"/>
    <property type="match status" value="1"/>
</dbReference>
<dbReference type="PANTHER" id="PTHR34220:SF7">
    <property type="entry name" value="SENSOR HISTIDINE KINASE YPDA"/>
    <property type="match status" value="1"/>
</dbReference>
<feature type="transmembrane region" description="Helical" evidence="2">
    <location>
        <begin position="388"/>
        <end position="415"/>
    </location>
</feature>
<feature type="domain" description="7TM-DISM receptor extracellular" evidence="5">
    <location>
        <begin position="201"/>
        <end position="414"/>
    </location>
</feature>
<name>A0A4V1ZDX7_9BACT</name>
<evidence type="ECO:0000259" key="4">
    <source>
        <dbReference type="Pfam" id="PF06580"/>
    </source>
</evidence>
<feature type="transmembrane region" description="Helical" evidence="2">
    <location>
        <begin position="264"/>
        <end position="286"/>
    </location>
</feature>
<protein>
    <recommendedName>
        <fullName evidence="9">Histidine kinase</fullName>
    </recommendedName>
</protein>
<dbReference type="InterPro" id="IPR011622">
    <property type="entry name" value="7TMR_DISM_rcpt_extracell_dom2"/>
</dbReference>
<feature type="transmembrane region" description="Helical" evidence="2">
    <location>
        <begin position="226"/>
        <end position="243"/>
    </location>
</feature>
<feature type="domain" description="Signal transduction histidine kinase internal region" evidence="4">
    <location>
        <begin position="479"/>
        <end position="559"/>
    </location>
</feature>